<feature type="transmembrane region" description="Helical" evidence="1">
    <location>
        <begin position="123"/>
        <end position="145"/>
    </location>
</feature>
<keyword evidence="4" id="KW-1185">Reference proteome</keyword>
<feature type="domain" description="HTH cro/C1-type" evidence="2">
    <location>
        <begin position="3"/>
        <end position="56"/>
    </location>
</feature>
<dbReference type="KEGG" id="chrm:FYK34_14545"/>
<organism evidence="3 4">
    <name type="scientific">Chromobacterium paludis</name>
    <dbReference type="NCBI Taxonomy" id="2605945"/>
    <lineage>
        <taxon>Bacteria</taxon>
        <taxon>Pseudomonadati</taxon>
        <taxon>Pseudomonadota</taxon>
        <taxon>Betaproteobacteria</taxon>
        <taxon>Neisseriales</taxon>
        <taxon>Chromobacteriaceae</taxon>
        <taxon>Chromobacterium</taxon>
    </lineage>
</organism>
<sequence>MLIQKLRLQRGWSQQQLADLSGLSVRTIQRIERGQGASVESLKSLAAVFEIDFSELNKEIAMTDSSPLDTAAAPMASRELEEMLALQHVNRLKHFYRHLAQYALVMALLTAINLLTMPHRLWVVWPALGWGIGLLLHAVSVFELLPVLGPDWERRQVEKRLGRKL</sequence>
<dbReference type="InterPro" id="IPR025698">
    <property type="entry name" value="2TM_dom"/>
</dbReference>
<dbReference type="Pfam" id="PF01381">
    <property type="entry name" value="HTH_3"/>
    <property type="match status" value="1"/>
</dbReference>
<dbReference type="AlphaFoldDB" id="A0A5C1DJF0"/>
<evidence type="ECO:0000259" key="2">
    <source>
        <dbReference type="PROSITE" id="PS50943"/>
    </source>
</evidence>
<dbReference type="Gene3D" id="1.10.260.40">
    <property type="entry name" value="lambda repressor-like DNA-binding domains"/>
    <property type="match status" value="1"/>
</dbReference>
<evidence type="ECO:0000313" key="3">
    <source>
        <dbReference type="EMBL" id="QEL56693.1"/>
    </source>
</evidence>
<dbReference type="SMART" id="SM00530">
    <property type="entry name" value="HTH_XRE"/>
    <property type="match status" value="1"/>
</dbReference>
<keyword evidence="1" id="KW-0812">Transmembrane</keyword>
<dbReference type="EMBL" id="CP043473">
    <property type="protein sequence ID" value="QEL56693.1"/>
    <property type="molecule type" value="Genomic_DNA"/>
</dbReference>
<gene>
    <name evidence="3" type="ORF">FYK34_14545</name>
</gene>
<reference evidence="3 4" key="1">
    <citation type="submission" date="2019-08" db="EMBL/GenBank/DDBJ databases">
        <title>Chromobacterium paludis, a novel bacterium isolated from a Maryland marsh pond.</title>
        <authorList>
            <person name="Blackburn M.B."/>
            <person name="Gundersen-Rindal D.E."/>
        </authorList>
    </citation>
    <scope>NUCLEOTIDE SEQUENCE [LARGE SCALE GENOMIC DNA]</scope>
    <source>
        <strain evidence="4">IIBBL 257-1</strain>
    </source>
</reference>
<feature type="transmembrane region" description="Helical" evidence="1">
    <location>
        <begin position="99"/>
        <end position="117"/>
    </location>
</feature>
<protein>
    <submittedName>
        <fullName evidence="3">Helix-turn-helix domain-containing protein</fullName>
    </submittedName>
</protein>
<keyword evidence="1" id="KW-0472">Membrane</keyword>
<evidence type="ECO:0000256" key="1">
    <source>
        <dbReference type="SAM" id="Phobius"/>
    </source>
</evidence>
<proteinExistence type="predicted"/>
<dbReference type="Pfam" id="PF13239">
    <property type="entry name" value="2TM"/>
    <property type="match status" value="1"/>
</dbReference>
<name>A0A5C1DJF0_9NEIS</name>
<dbReference type="SUPFAM" id="SSF47413">
    <property type="entry name" value="lambda repressor-like DNA-binding domains"/>
    <property type="match status" value="1"/>
</dbReference>
<dbReference type="RefSeq" id="WP_149297589.1">
    <property type="nucleotide sequence ID" value="NZ_CP043473.1"/>
</dbReference>
<dbReference type="Proteomes" id="UP000322079">
    <property type="component" value="Chromosome"/>
</dbReference>
<dbReference type="InterPro" id="IPR001387">
    <property type="entry name" value="Cro/C1-type_HTH"/>
</dbReference>
<keyword evidence="1" id="KW-1133">Transmembrane helix</keyword>
<dbReference type="PROSITE" id="PS50943">
    <property type="entry name" value="HTH_CROC1"/>
    <property type="match status" value="1"/>
</dbReference>
<dbReference type="GO" id="GO:0003677">
    <property type="term" value="F:DNA binding"/>
    <property type="evidence" value="ECO:0007669"/>
    <property type="project" value="InterPro"/>
</dbReference>
<dbReference type="CDD" id="cd00093">
    <property type="entry name" value="HTH_XRE"/>
    <property type="match status" value="1"/>
</dbReference>
<accession>A0A5C1DJF0</accession>
<dbReference type="InterPro" id="IPR010982">
    <property type="entry name" value="Lambda_DNA-bd_dom_sf"/>
</dbReference>
<evidence type="ECO:0000313" key="4">
    <source>
        <dbReference type="Proteomes" id="UP000322079"/>
    </source>
</evidence>